<dbReference type="RefSeq" id="WP_009262626.1">
    <property type="nucleotide sequence ID" value="NZ_CABIWY010000001.1"/>
</dbReference>
<dbReference type="InterPro" id="IPR036390">
    <property type="entry name" value="WH_DNA-bd_sf"/>
</dbReference>
<evidence type="ECO:0000256" key="1">
    <source>
        <dbReference type="ARBA" id="ARBA00023015"/>
    </source>
</evidence>
<dbReference type="PROSITE" id="PS00894">
    <property type="entry name" value="HTH_DEOR_1"/>
    <property type="match status" value="1"/>
</dbReference>
<dbReference type="InterPro" id="IPR018356">
    <property type="entry name" value="Tscrpt_reg_HTH_DeoR_CS"/>
</dbReference>
<dbReference type="InterPro" id="IPR036388">
    <property type="entry name" value="WH-like_DNA-bd_sf"/>
</dbReference>
<reference evidence="6 7" key="1">
    <citation type="submission" date="2015-09" db="EMBL/GenBank/DDBJ databases">
        <authorList>
            <consortium name="Pathogen Informatics"/>
        </authorList>
    </citation>
    <scope>NUCLEOTIDE SEQUENCE [LARGE SCALE GENOMIC DNA]</scope>
    <source>
        <strain evidence="6 7">2789STDY5608866</strain>
    </source>
</reference>
<keyword evidence="1" id="KW-0805">Transcription regulation</keyword>
<sequence>MSANERRAEIMRIMVARRQENMQVLASELGVSDRTIRNDIVALTAEYPLETYRGNGGGVRIAEWYHPHKNIMSQEQISVLEQLMEKADDAQKKVLDQMLREYGSNKYRPAV</sequence>
<evidence type="ECO:0000256" key="4">
    <source>
        <dbReference type="SAM" id="Coils"/>
    </source>
</evidence>
<evidence type="ECO:0000313" key="7">
    <source>
        <dbReference type="Proteomes" id="UP000095439"/>
    </source>
</evidence>
<evidence type="ECO:0000256" key="3">
    <source>
        <dbReference type="ARBA" id="ARBA00023163"/>
    </source>
</evidence>
<dbReference type="Gene3D" id="1.10.10.10">
    <property type="entry name" value="Winged helix-like DNA-binding domain superfamily/Winged helix DNA-binding domain"/>
    <property type="match status" value="1"/>
</dbReference>
<feature type="coiled-coil region" evidence="4">
    <location>
        <begin position="73"/>
        <end position="100"/>
    </location>
</feature>
<evidence type="ECO:0000259" key="5">
    <source>
        <dbReference type="PROSITE" id="PS51000"/>
    </source>
</evidence>
<dbReference type="InterPro" id="IPR001034">
    <property type="entry name" value="DeoR_HTH"/>
</dbReference>
<name>A0A173W6F9_9FIRM</name>
<keyword evidence="3" id="KW-0804">Transcription</keyword>
<dbReference type="EMBL" id="CYYY01000001">
    <property type="protein sequence ID" value="CUN34610.1"/>
    <property type="molecule type" value="Genomic_DNA"/>
</dbReference>
<dbReference type="PROSITE" id="PS51000">
    <property type="entry name" value="HTH_DEOR_2"/>
    <property type="match status" value="1"/>
</dbReference>
<proteinExistence type="predicted"/>
<keyword evidence="4" id="KW-0175">Coiled coil</keyword>
<dbReference type="Proteomes" id="UP000095439">
    <property type="component" value="Unassembled WGS sequence"/>
</dbReference>
<dbReference type="SUPFAM" id="SSF46785">
    <property type="entry name" value="Winged helix' DNA-binding domain"/>
    <property type="match status" value="1"/>
</dbReference>
<gene>
    <name evidence="6" type="ORF">ERS852423_00047</name>
</gene>
<dbReference type="AlphaFoldDB" id="A0A173W6F9"/>
<protein>
    <submittedName>
        <fullName evidence="6">HTH domain</fullName>
    </submittedName>
</protein>
<dbReference type="GO" id="GO:0003677">
    <property type="term" value="F:DNA binding"/>
    <property type="evidence" value="ECO:0007669"/>
    <property type="project" value="UniProtKB-KW"/>
</dbReference>
<evidence type="ECO:0000256" key="2">
    <source>
        <dbReference type="ARBA" id="ARBA00023125"/>
    </source>
</evidence>
<dbReference type="InterPro" id="IPR013196">
    <property type="entry name" value="HTH_11"/>
</dbReference>
<dbReference type="GO" id="GO:0003700">
    <property type="term" value="F:DNA-binding transcription factor activity"/>
    <property type="evidence" value="ECO:0007669"/>
    <property type="project" value="InterPro"/>
</dbReference>
<organism evidence="6 7">
    <name type="scientific">Dorea longicatena</name>
    <dbReference type="NCBI Taxonomy" id="88431"/>
    <lineage>
        <taxon>Bacteria</taxon>
        <taxon>Bacillati</taxon>
        <taxon>Bacillota</taxon>
        <taxon>Clostridia</taxon>
        <taxon>Lachnospirales</taxon>
        <taxon>Lachnospiraceae</taxon>
        <taxon>Dorea</taxon>
    </lineage>
</organism>
<accession>A0A173W6F9</accession>
<feature type="domain" description="HTH deoR-type" evidence="5">
    <location>
        <begin position="3"/>
        <end position="60"/>
    </location>
</feature>
<keyword evidence="2" id="KW-0238">DNA-binding</keyword>
<dbReference type="Pfam" id="PF08279">
    <property type="entry name" value="HTH_11"/>
    <property type="match status" value="1"/>
</dbReference>
<evidence type="ECO:0000313" key="6">
    <source>
        <dbReference type="EMBL" id="CUN34610.1"/>
    </source>
</evidence>